<evidence type="ECO:0000313" key="2">
    <source>
        <dbReference type="EMBL" id="GBM25768.1"/>
    </source>
</evidence>
<sequence length="97" mass="11601">MAWLIWLDLTSQVHGEMLTFSLLVKRFRFRKFSILWVFLEDGLMDSILWVFLEDGLMDRMDSILWVFLEDGLMDRMEDGFHPLGLPGSREPTRYEKL</sequence>
<feature type="signal peptide" evidence="1">
    <location>
        <begin position="1"/>
        <end position="15"/>
    </location>
</feature>
<proteinExistence type="predicted"/>
<reference evidence="2 3" key="1">
    <citation type="journal article" date="2019" name="Sci. Rep.">
        <title>Orb-weaving spider Araneus ventricosus genome elucidates the spidroin gene catalogue.</title>
        <authorList>
            <person name="Kono N."/>
            <person name="Nakamura H."/>
            <person name="Ohtoshi R."/>
            <person name="Moran D.A.P."/>
            <person name="Shinohara A."/>
            <person name="Yoshida Y."/>
            <person name="Fujiwara M."/>
            <person name="Mori M."/>
            <person name="Tomita M."/>
            <person name="Arakawa K."/>
        </authorList>
    </citation>
    <scope>NUCLEOTIDE SEQUENCE [LARGE SCALE GENOMIC DNA]</scope>
</reference>
<feature type="chain" id="PRO_5021219240" description="Reverse transcriptase domain-containing protein" evidence="1">
    <location>
        <begin position="16"/>
        <end position="97"/>
    </location>
</feature>
<organism evidence="2 3">
    <name type="scientific">Araneus ventricosus</name>
    <name type="common">Orbweaver spider</name>
    <name type="synonym">Epeira ventricosa</name>
    <dbReference type="NCBI Taxonomy" id="182803"/>
    <lineage>
        <taxon>Eukaryota</taxon>
        <taxon>Metazoa</taxon>
        <taxon>Ecdysozoa</taxon>
        <taxon>Arthropoda</taxon>
        <taxon>Chelicerata</taxon>
        <taxon>Arachnida</taxon>
        <taxon>Araneae</taxon>
        <taxon>Araneomorphae</taxon>
        <taxon>Entelegynae</taxon>
        <taxon>Araneoidea</taxon>
        <taxon>Araneidae</taxon>
        <taxon>Araneus</taxon>
    </lineage>
</organism>
<gene>
    <name evidence="2" type="ORF">AVEN_2129_1</name>
</gene>
<accession>A0A4Y2ECJ6</accession>
<comment type="caution">
    <text evidence="2">The sequence shown here is derived from an EMBL/GenBank/DDBJ whole genome shotgun (WGS) entry which is preliminary data.</text>
</comment>
<evidence type="ECO:0000256" key="1">
    <source>
        <dbReference type="SAM" id="SignalP"/>
    </source>
</evidence>
<name>A0A4Y2ECJ6_ARAVE</name>
<dbReference type="Proteomes" id="UP000499080">
    <property type="component" value="Unassembled WGS sequence"/>
</dbReference>
<evidence type="ECO:0000313" key="3">
    <source>
        <dbReference type="Proteomes" id="UP000499080"/>
    </source>
</evidence>
<keyword evidence="1" id="KW-0732">Signal</keyword>
<evidence type="ECO:0008006" key="4">
    <source>
        <dbReference type="Google" id="ProtNLM"/>
    </source>
</evidence>
<protein>
    <recommendedName>
        <fullName evidence="4">Reverse transcriptase domain-containing protein</fullName>
    </recommendedName>
</protein>
<keyword evidence="3" id="KW-1185">Reference proteome</keyword>
<dbReference type="AlphaFoldDB" id="A0A4Y2ECJ6"/>
<dbReference type="EMBL" id="BGPR01000545">
    <property type="protein sequence ID" value="GBM25768.1"/>
    <property type="molecule type" value="Genomic_DNA"/>
</dbReference>